<dbReference type="Proteomes" id="UP000238823">
    <property type="component" value="Unassembled WGS sequence"/>
</dbReference>
<dbReference type="GO" id="GO:0004130">
    <property type="term" value="F:cytochrome-c peroxidase activity"/>
    <property type="evidence" value="ECO:0007669"/>
    <property type="project" value="UniProtKB-EC"/>
</dbReference>
<dbReference type="OrthoDB" id="9805202at2"/>
<dbReference type="PANTHER" id="PTHR30600:SF10">
    <property type="entry name" value="BLL6722 PROTEIN"/>
    <property type="match status" value="1"/>
</dbReference>
<dbReference type="InterPro" id="IPR009056">
    <property type="entry name" value="Cyt_c-like_dom"/>
</dbReference>
<dbReference type="Gene3D" id="1.10.760.10">
    <property type="entry name" value="Cytochrome c-like domain"/>
    <property type="match status" value="2"/>
</dbReference>
<evidence type="ECO:0000313" key="9">
    <source>
        <dbReference type="EMBL" id="PRQ07162.1"/>
    </source>
</evidence>
<evidence type="ECO:0000259" key="8">
    <source>
        <dbReference type="PROSITE" id="PS51007"/>
    </source>
</evidence>
<evidence type="ECO:0000313" key="10">
    <source>
        <dbReference type="Proteomes" id="UP000238823"/>
    </source>
</evidence>
<evidence type="ECO:0000256" key="6">
    <source>
        <dbReference type="ARBA" id="ARBA00023004"/>
    </source>
</evidence>
<evidence type="ECO:0000256" key="1">
    <source>
        <dbReference type="ARBA" id="ARBA00004196"/>
    </source>
</evidence>
<evidence type="ECO:0000256" key="5">
    <source>
        <dbReference type="ARBA" id="ARBA00023002"/>
    </source>
</evidence>
<dbReference type="PROSITE" id="PS51007">
    <property type="entry name" value="CYTC"/>
    <property type="match status" value="1"/>
</dbReference>
<reference evidence="9 10" key="1">
    <citation type="submission" date="2018-03" db="EMBL/GenBank/DDBJ databases">
        <title>Draft Genome Sequences of the Obligatory Marine Myxobacteria Enhygromyxa salina SWB007.</title>
        <authorList>
            <person name="Poehlein A."/>
            <person name="Moghaddam J.A."/>
            <person name="Harms H."/>
            <person name="Alanjari M."/>
            <person name="Koenig G.M."/>
            <person name="Daniel R."/>
            <person name="Schaeberle T.F."/>
        </authorList>
    </citation>
    <scope>NUCLEOTIDE SEQUENCE [LARGE SCALE GENOMIC DNA]</scope>
    <source>
        <strain evidence="9 10">SWB007</strain>
    </source>
</reference>
<evidence type="ECO:0000256" key="4">
    <source>
        <dbReference type="ARBA" id="ARBA00022729"/>
    </source>
</evidence>
<dbReference type="AlphaFoldDB" id="A0A2S9YQ13"/>
<keyword evidence="2 7" id="KW-0349">Heme</keyword>
<proteinExistence type="predicted"/>
<dbReference type="Pfam" id="PF03150">
    <property type="entry name" value="CCP_MauG"/>
    <property type="match status" value="1"/>
</dbReference>
<gene>
    <name evidence="9" type="primary">ccp_1</name>
    <name evidence="9" type="ORF">ENSA7_31770</name>
</gene>
<protein>
    <submittedName>
        <fullName evidence="9">Cytochrome c551 peroxidase</fullName>
        <ecNumber evidence="9">1.11.1.5</ecNumber>
    </submittedName>
</protein>
<dbReference type="InterPro" id="IPR004852">
    <property type="entry name" value="Di-haem_cyt_c_peroxidsae"/>
</dbReference>
<keyword evidence="5 9" id="KW-0560">Oxidoreductase</keyword>
<keyword evidence="6 7" id="KW-0408">Iron</keyword>
<evidence type="ECO:0000256" key="3">
    <source>
        <dbReference type="ARBA" id="ARBA00022723"/>
    </source>
</evidence>
<dbReference type="GO" id="GO:0009055">
    <property type="term" value="F:electron transfer activity"/>
    <property type="evidence" value="ECO:0007669"/>
    <property type="project" value="InterPro"/>
</dbReference>
<dbReference type="EMBL" id="PVNL01000058">
    <property type="protein sequence ID" value="PRQ07162.1"/>
    <property type="molecule type" value="Genomic_DNA"/>
</dbReference>
<dbReference type="SUPFAM" id="SSF46626">
    <property type="entry name" value="Cytochrome c"/>
    <property type="match status" value="2"/>
</dbReference>
<keyword evidence="3 7" id="KW-0479">Metal-binding</keyword>
<dbReference type="GO" id="GO:0020037">
    <property type="term" value="F:heme binding"/>
    <property type="evidence" value="ECO:0007669"/>
    <property type="project" value="InterPro"/>
</dbReference>
<organism evidence="9 10">
    <name type="scientific">Enhygromyxa salina</name>
    <dbReference type="NCBI Taxonomy" id="215803"/>
    <lineage>
        <taxon>Bacteria</taxon>
        <taxon>Pseudomonadati</taxon>
        <taxon>Myxococcota</taxon>
        <taxon>Polyangia</taxon>
        <taxon>Nannocystales</taxon>
        <taxon>Nannocystaceae</taxon>
        <taxon>Enhygromyxa</taxon>
    </lineage>
</organism>
<comment type="caution">
    <text evidence="9">The sequence shown here is derived from an EMBL/GenBank/DDBJ whole genome shotgun (WGS) entry which is preliminary data.</text>
</comment>
<sequence>MSTAPYPLHRTNPTRHASVLALLAPLLLIACDPEATDAGSDTDTAQTEDDPALNEPVLPAELLDYGHDLPAHFETPRVDAVDNTPGDNPITDAGATLGRVLFWDRQLSENRTVACGSCHDPASGFSDTAVLSEGFAGDLTRRNSMPLANLRWYERGAMFWDERADTLEDQVLMPIQDAAEMGLTLDELVARVSTTDYYAPMFEAAFGDAQVSAERISQALSQFVRSIASYSSAWDEGVALVNGDIAQDLPNFTPEQNRGKDLFFGPGRCGACHMPGNSLTPPLPGGQPPPLTNLALWFVDEPVNNGLLDASDGGLGETTGLAADDGKFKSPSLRNVALTGPYMHDGRFETLAEVVEHYDSGIEAHPNLDPRLRDPQNGGAPIRLNLNAADRAALVAFLGTLTDPTLADDPRWSDPFAP</sequence>
<dbReference type="InterPro" id="IPR036909">
    <property type="entry name" value="Cyt_c-like_dom_sf"/>
</dbReference>
<dbReference type="GO" id="GO:0046872">
    <property type="term" value="F:metal ion binding"/>
    <property type="evidence" value="ECO:0007669"/>
    <property type="project" value="UniProtKB-KW"/>
</dbReference>
<feature type="domain" description="Cytochrome c" evidence="8">
    <location>
        <begin position="254"/>
        <end position="402"/>
    </location>
</feature>
<accession>A0A2S9YQ13</accession>
<dbReference type="PANTHER" id="PTHR30600">
    <property type="entry name" value="CYTOCHROME C PEROXIDASE-RELATED"/>
    <property type="match status" value="1"/>
</dbReference>
<name>A0A2S9YQ13_9BACT</name>
<dbReference type="EC" id="1.11.1.5" evidence="9"/>
<dbReference type="GO" id="GO:0030313">
    <property type="term" value="C:cell envelope"/>
    <property type="evidence" value="ECO:0007669"/>
    <property type="project" value="UniProtKB-SubCell"/>
</dbReference>
<comment type="subcellular location">
    <subcellularLocation>
        <location evidence="1">Cell envelope</location>
    </subcellularLocation>
</comment>
<keyword evidence="9" id="KW-0575">Peroxidase</keyword>
<keyword evidence="4" id="KW-0732">Signal</keyword>
<evidence type="ECO:0000256" key="2">
    <source>
        <dbReference type="ARBA" id="ARBA00022617"/>
    </source>
</evidence>
<dbReference type="InterPro" id="IPR051395">
    <property type="entry name" value="Cytochrome_c_Peroxidase/MauG"/>
</dbReference>
<evidence type="ECO:0000256" key="7">
    <source>
        <dbReference type="PROSITE-ProRule" id="PRU00433"/>
    </source>
</evidence>